<dbReference type="PANTHER" id="PTHR36984:SF3">
    <property type="entry name" value="CRISPR-ASSOCIATED ENDORIBONUCLEASE CAS6"/>
    <property type="match status" value="1"/>
</dbReference>
<dbReference type="InterPro" id="IPR045747">
    <property type="entry name" value="CRISPR-assoc_prot_Cas6_N_sf"/>
</dbReference>
<organism evidence="3 4">
    <name type="scientific">Laceyella tengchongensis</name>
    <dbReference type="NCBI Taxonomy" id="574699"/>
    <lineage>
        <taxon>Bacteria</taxon>
        <taxon>Bacillati</taxon>
        <taxon>Bacillota</taxon>
        <taxon>Bacilli</taxon>
        <taxon>Bacillales</taxon>
        <taxon>Thermoactinomycetaceae</taxon>
        <taxon>Laceyella</taxon>
    </lineage>
</organism>
<protein>
    <submittedName>
        <fullName evidence="3">CRISPR-associated protein, Cas6 family</fullName>
    </submittedName>
</protein>
<keyword evidence="4" id="KW-1185">Reference proteome</keyword>
<dbReference type="Gene3D" id="3.30.70.1900">
    <property type="match status" value="1"/>
</dbReference>
<dbReference type="InterPro" id="IPR049435">
    <property type="entry name" value="Cas_Cas6_C"/>
</dbReference>
<evidence type="ECO:0000256" key="1">
    <source>
        <dbReference type="ARBA" id="ARBA00023118"/>
    </source>
</evidence>
<sequence>MRIKCSFTCEELPRSYRTMFVSLIKKSLETSNENYFKQLYFYQDKANKRTKNFTFSVRLKDYELIEDQFKVNGQVDLFISSPDQEWMIYFYNGLLKLNRFEYRQFCLTKQSVYMLKEPDVTRTYLLCKTMSPIYIKDKNGQALSPYDQSYANEFLYISDLTLTNYRGVGLQSSLRFVPIEMKKNIIKEPITKFQEQTQKPYLLIEGYKGTFLLEGHPEDLRDLYQLGVGFRRSSGWGMLEVIDR</sequence>
<evidence type="ECO:0000313" key="4">
    <source>
        <dbReference type="Proteomes" id="UP001157946"/>
    </source>
</evidence>
<dbReference type="Pfam" id="PF01881">
    <property type="entry name" value="Cas_Cas6_C"/>
    <property type="match status" value="1"/>
</dbReference>
<keyword evidence="1" id="KW-0051">Antiviral defense</keyword>
<dbReference type="InterPro" id="IPR010156">
    <property type="entry name" value="CRISPR-assoc_prot_Cas6"/>
</dbReference>
<accession>A0AA45WKY8</accession>
<evidence type="ECO:0000259" key="2">
    <source>
        <dbReference type="Pfam" id="PF01881"/>
    </source>
</evidence>
<gene>
    <name evidence="3" type="ORF">SAMN06265361_102101</name>
</gene>
<dbReference type="GO" id="GO:0016788">
    <property type="term" value="F:hydrolase activity, acting on ester bonds"/>
    <property type="evidence" value="ECO:0007669"/>
    <property type="project" value="InterPro"/>
</dbReference>
<evidence type="ECO:0000313" key="3">
    <source>
        <dbReference type="EMBL" id="SMP09488.1"/>
    </source>
</evidence>
<proteinExistence type="predicted"/>
<name>A0AA45WKY8_9BACL</name>
<dbReference type="PANTHER" id="PTHR36984">
    <property type="entry name" value="CRISPR-ASSOCIATED ENDORIBONUCLEASE CAS6 1"/>
    <property type="match status" value="1"/>
</dbReference>
<dbReference type="RefSeq" id="WP_102992779.1">
    <property type="nucleotide sequence ID" value="NZ_FXTU01000002.1"/>
</dbReference>
<comment type="caution">
    <text evidence="3">The sequence shown here is derived from an EMBL/GenBank/DDBJ whole genome shotgun (WGS) entry which is preliminary data.</text>
</comment>
<feature type="domain" description="CRISPR associated protein Cas6 C-terminal" evidence="2">
    <location>
        <begin position="116"/>
        <end position="241"/>
    </location>
</feature>
<dbReference type="Proteomes" id="UP001157946">
    <property type="component" value="Unassembled WGS sequence"/>
</dbReference>
<reference evidence="3" key="1">
    <citation type="submission" date="2017-05" db="EMBL/GenBank/DDBJ databases">
        <authorList>
            <person name="Varghese N."/>
            <person name="Submissions S."/>
        </authorList>
    </citation>
    <scope>NUCLEOTIDE SEQUENCE</scope>
    <source>
        <strain evidence="3">DSM 45262</strain>
    </source>
</reference>
<dbReference type="AlphaFoldDB" id="A0AA45WKY8"/>
<dbReference type="Gene3D" id="3.30.70.1890">
    <property type="match status" value="1"/>
</dbReference>
<dbReference type="CDD" id="cd21140">
    <property type="entry name" value="Cas6_I-like"/>
    <property type="match status" value="1"/>
</dbReference>
<dbReference type="EMBL" id="FXTU01000002">
    <property type="protein sequence ID" value="SMP09488.1"/>
    <property type="molecule type" value="Genomic_DNA"/>
</dbReference>
<dbReference type="GO" id="GO:0051607">
    <property type="term" value="P:defense response to virus"/>
    <property type="evidence" value="ECO:0007669"/>
    <property type="project" value="UniProtKB-KW"/>
</dbReference>
<dbReference type="NCBIfam" id="TIGR01877">
    <property type="entry name" value="cas_cas6"/>
    <property type="match status" value="1"/>
</dbReference>